<dbReference type="Proteomes" id="UP000078340">
    <property type="component" value="Unassembled WGS sequence"/>
</dbReference>
<evidence type="ECO:0000259" key="8">
    <source>
        <dbReference type="Pfam" id="PF02668"/>
    </source>
</evidence>
<evidence type="ECO:0000256" key="7">
    <source>
        <dbReference type="SAM" id="MobiDB-lite"/>
    </source>
</evidence>
<keyword evidence="4 10" id="KW-0223">Dioxygenase</keyword>
<evidence type="ECO:0000256" key="4">
    <source>
        <dbReference type="ARBA" id="ARBA00022964"/>
    </source>
</evidence>
<dbReference type="Gene3D" id="3.60.130.10">
    <property type="entry name" value="Clavaminate synthase-like"/>
    <property type="match status" value="1"/>
</dbReference>
<dbReference type="InterPro" id="IPR038492">
    <property type="entry name" value="GBBH-like_N_sf"/>
</dbReference>
<dbReference type="AlphaFoldDB" id="A0A179H6R7"/>
<dbReference type="InterPro" id="IPR050411">
    <property type="entry name" value="AlphaKG_dependent_hydroxylases"/>
</dbReference>
<evidence type="ECO:0000256" key="1">
    <source>
        <dbReference type="ARBA" id="ARBA00001954"/>
    </source>
</evidence>
<dbReference type="Gene3D" id="3.30.2020.30">
    <property type="match status" value="1"/>
</dbReference>
<reference evidence="10 11" key="1">
    <citation type="submission" date="2016-02" db="EMBL/GenBank/DDBJ databases">
        <title>Biosynthesis of antibiotic leucinostatins and their inhibition on Phytophthora in bio-control Purpureocillium lilacinum.</title>
        <authorList>
            <person name="Wang G."/>
            <person name="Liu Z."/>
            <person name="Lin R."/>
            <person name="Li E."/>
            <person name="Mao Z."/>
            <person name="Ling J."/>
            <person name="Yin W."/>
            <person name="Xie B."/>
        </authorList>
    </citation>
    <scope>NUCLEOTIDE SEQUENCE [LARGE SCALE GENOMIC DNA]</scope>
    <source>
        <strain evidence="9">PLBJ-1</strain>
        <strain evidence="10">PLFJ-1</strain>
    </source>
</reference>
<evidence type="ECO:0000256" key="2">
    <source>
        <dbReference type="ARBA" id="ARBA00008654"/>
    </source>
</evidence>
<comment type="caution">
    <text evidence="10">The sequence shown here is derived from an EMBL/GenBank/DDBJ whole genome shotgun (WGS) entry which is preliminary data.</text>
</comment>
<comment type="similarity">
    <text evidence="2">Belongs to the gamma-BBH/TMLD family.</text>
</comment>
<sequence>MISSSRIAAAPRLLARAVSAKAAPSHAAATASSSPLLCQRAALHTQRGGGSAAKANNNSPRPGRVLERSTTTSAERYWPKYEIPEGASRLVYDLKSSPGGPITVAWTRDFLFVQDSPERGRRALKPATLRDSCACPKCRDPASGQKSFASIEIPVDIGIADVRAVDAGLAITFENDMERYTRDGGHEMVLPWASVEMALKRRSAKDLPLPRKRSVLRRTGVQYWDAATLDRHVRTIDYDEYMKGGEAFWDAVIDICRLGIVYLKNVPRDEDAVVRITTRIANIRETFYGRTFDVRAKPNAENVAYTSGYLGLHQDLMYLDPPPMIQVLHCMDNSCAGGESLFSDGERVGRLLWPFVNASTRMAPLADHHIPYQYDKNGYHYFASRYVIDHTEGGGFAGVHWSPPFQGKYLSAAKDLRPWIEPARIFEGLINDESAVHSRKMEAGECVLFDNLRTMHGRTAFDVGSGGSRWLRGAYIAAEDFLSRASYIPAGQAEAYRGPEEWTPEGAQQELRQTAWHQEVLDKVRRLDPSVAE</sequence>
<keyword evidence="6" id="KW-0408">Iron</keyword>
<dbReference type="InterPro" id="IPR003819">
    <property type="entry name" value="TauD/TfdA-like"/>
</dbReference>
<dbReference type="Pfam" id="PF02668">
    <property type="entry name" value="TauD"/>
    <property type="match status" value="1"/>
</dbReference>
<evidence type="ECO:0000256" key="5">
    <source>
        <dbReference type="ARBA" id="ARBA00023002"/>
    </source>
</evidence>
<dbReference type="SUPFAM" id="SSF51197">
    <property type="entry name" value="Clavaminate synthase-like"/>
    <property type="match status" value="1"/>
</dbReference>
<name>A0A179H6R7_PURLI</name>
<dbReference type="STRING" id="33203.A0A179H6R7"/>
<accession>A0A179H6R7</accession>
<dbReference type="OMA" id="MPYFEYK"/>
<keyword evidence="5" id="KW-0560">Oxidoreductase</keyword>
<protein>
    <submittedName>
        <fullName evidence="10">Gamma-butyrobetaine dioxygenase</fullName>
    </submittedName>
</protein>
<gene>
    <name evidence="9" type="ORF">VFPBJ_07577</name>
    <name evidence="10" type="ORF">VFPFJ_08274</name>
</gene>
<comment type="cofactor">
    <cofactor evidence="1">
        <name>Fe(2+)</name>
        <dbReference type="ChEBI" id="CHEBI:29033"/>
    </cofactor>
</comment>
<evidence type="ECO:0000313" key="9">
    <source>
        <dbReference type="EMBL" id="OAQ77105.1"/>
    </source>
</evidence>
<evidence type="ECO:0000256" key="3">
    <source>
        <dbReference type="ARBA" id="ARBA00022723"/>
    </source>
</evidence>
<dbReference type="CDD" id="cd00250">
    <property type="entry name" value="CAS_like"/>
    <property type="match status" value="1"/>
</dbReference>
<dbReference type="PANTHER" id="PTHR10696">
    <property type="entry name" value="GAMMA-BUTYROBETAINE HYDROXYLASE-RELATED"/>
    <property type="match status" value="1"/>
</dbReference>
<evidence type="ECO:0000256" key="6">
    <source>
        <dbReference type="ARBA" id="ARBA00023004"/>
    </source>
</evidence>
<organism evidence="10 11">
    <name type="scientific">Purpureocillium lilacinum</name>
    <name type="common">Paecilomyces lilacinus</name>
    <dbReference type="NCBI Taxonomy" id="33203"/>
    <lineage>
        <taxon>Eukaryota</taxon>
        <taxon>Fungi</taxon>
        <taxon>Dikarya</taxon>
        <taxon>Ascomycota</taxon>
        <taxon>Pezizomycotina</taxon>
        <taxon>Sordariomycetes</taxon>
        <taxon>Hypocreomycetidae</taxon>
        <taxon>Hypocreales</taxon>
        <taxon>Ophiocordycipitaceae</taxon>
        <taxon>Purpureocillium</taxon>
    </lineage>
</organism>
<proteinExistence type="inferred from homology"/>
<feature type="domain" description="TauD/TfdA-like" evidence="8">
    <location>
        <begin position="235"/>
        <end position="475"/>
    </location>
</feature>
<dbReference type="EMBL" id="LSBH01000006">
    <property type="protein sequence ID" value="OAQ77105.1"/>
    <property type="molecule type" value="Genomic_DNA"/>
</dbReference>
<dbReference type="EMBL" id="LSBI01000007">
    <property type="protein sequence ID" value="OAQ85885.1"/>
    <property type="molecule type" value="Genomic_DNA"/>
</dbReference>
<dbReference type="GO" id="GO:0051213">
    <property type="term" value="F:dioxygenase activity"/>
    <property type="evidence" value="ECO:0007669"/>
    <property type="project" value="UniProtKB-KW"/>
</dbReference>
<evidence type="ECO:0000313" key="10">
    <source>
        <dbReference type="EMBL" id="OAQ85885.1"/>
    </source>
</evidence>
<dbReference type="PANTHER" id="PTHR10696:SF25">
    <property type="entry name" value="OXIDOREDUCTASE AIM17-RELATED"/>
    <property type="match status" value="1"/>
</dbReference>
<dbReference type="GO" id="GO:0045329">
    <property type="term" value="P:carnitine biosynthetic process"/>
    <property type="evidence" value="ECO:0007669"/>
    <property type="project" value="TreeGrafter"/>
</dbReference>
<dbReference type="GO" id="GO:0005739">
    <property type="term" value="C:mitochondrion"/>
    <property type="evidence" value="ECO:0007669"/>
    <property type="project" value="TreeGrafter"/>
</dbReference>
<feature type="region of interest" description="Disordered" evidence="7">
    <location>
        <begin position="45"/>
        <end position="71"/>
    </location>
</feature>
<keyword evidence="3" id="KW-0479">Metal-binding</keyword>
<dbReference type="Proteomes" id="UP000078240">
    <property type="component" value="Unassembled WGS sequence"/>
</dbReference>
<evidence type="ECO:0000313" key="11">
    <source>
        <dbReference type="Proteomes" id="UP000078340"/>
    </source>
</evidence>
<dbReference type="GO" id="GO:0046872">
    <property type="term" value="F:metal ion binding"/>
    <property type="evidence" value="ECO:0007669"/>
    <property type="project" value="UniProtKB-KW"/>
</dbReference>
<dbReference type="InterPro" id="IPR042098">
    <property type="entry name" value="TauD-like_sf"/>
</dbReference>